<dbReference type="SUPFAM" id="SSF47353">
    <property type="entry name" value="Retrovirus capsid dimerization domain-like"/>
    <property type="match status" value="1"/>
</dbReference>
<organism evidence="1 2">
    <name type="scientific">Batillaria attramentaria</name>
    <dbReference type="NCBI Taxonomy" id="370345"/>
    <lineage>
        <taxon>Eukaryota</taxon>
        <taxon>Metazoa</taxon>
        <taxon>Spiralia</taxon>
        <taxon>Lophotrochozoa</taxon>
        <taxon>Mollusca</taxon>
        <taxon>Gastropoda</taxon>
        <taxon>Caenogastropoda</taxon>
        <taxon>Sorbeoconcha</taxon>
        <taxon>Cerithioidea</taxon>
        <taxon>Batillariidae</taxon>
        <taxon>Batillaria</taxon>
    </lineage>
</organism>
<name>A0ABD0JFW4_9CAEN</name>
<dbReference type="EMBL" id="JACVVK020000459">
    <property type="protein sequence ID" value="KAK7473733.1"/>
    <property type="molecule type" value="Genomic_DNA"/>
</dbReference>
<dbReference type="PANTHER" id="PTHR46888:SF1">
    <property type="entry name" value="RIBONUCLEASE H"/>
    <property type="match status" value="1"/>
</dbReference>
<reference evidence="1 2" key="1">
    <citation type="journal article" date="2023" name="Sci. Data">
        <title>Genome assembly of the Korean intertidal mud-creeper Batillaria attramentaria.</title>
        <authorList>
            <person name="Patra A.K."/>
            <person name="Ho P.T."/>
            <person name="Jun S."/>
            <person name="Lee S.J."/>
            <person name="Kim Y."/>
            <person name="Won Y.J."/>
        </authorList>
    </citation>
    <scope>NUCLEOTIDE SEQUENCE [LARGE SCALE GENOMIC DNA]</scope>
    <source>
        <strain evidence="1">Wonlab-2016</strain>
    </source>
</reference>
<dbReference type="InterPro" id="IPR038269">
    <property type="entry name" value="SCAN_sf"/>
</dbReference>
<keyword evidence="2" id="KW-1185">Reference proteome</keyword>
<evidence type="ECO:0008006" key="3">
    <source>
        <dbReference type="Google" id="ProtNLM"/>
    </source>
</evidence>
<sequence>MELELRMRGTAELNTTNNNDQVARAPKLPAFNENSDKMDAYLERFERFAASNNWGQETWAVKLSALLTGKALDFYARQPRDDAEDNKLKGELLKHYDFTEEGYRRRFRNCKPEDGETPNLFVERLSSYLQTWIQLAGLREEYADLRDLIIKEQMLTRVPKRWQHIYGNKRTSP</sequence>
<dbReference type="Proteomes" id="UP001519460">
    <property type="component" value="Unassembled WGS sequence"/>
</dbReference>
<protein>
    <recommendedName>
        <fullName evidence="3">SCAN box domain-containing protein</fullName>
    </recommendedName>
</protein>
<accession>A0ABD0JFW4</accession>
<proteinExistence type="predicted"/>
<evidence type="ECO:0000313" key="2">
    <source>
        <dbReference type="Proteomes" id="UP001519460"/>
    </source>
</evidence>
<comment type="caution">
    <text evidence="1">The sequence shown here is derived from an EMBL/GenBank/DDBJ whole genome shotgun (WGS) entry which is preliminary data.</text>
</comment>
<dbReference type="Gene3D" id="1.10.4020.10">
    <property type="entry name" value="DNA breaking-rejoining enzymes"/>
    <property type="match status" value="1"/>
</dbReference>
<dbReference type="AlphaFoldDB" id="A0ABD0JFW4"/>
<dbReference type="PANTHER" id="PTHR46888">
    <property type="entry name" value="ZINC KNUCKLE DOMAINCONTAINING PROTEIN-RELATED"/>
    <property type="match status" value="1"/>
</dbReference>
<gene>
    <name evidence="1" type="ORF">BaRGS_00035008</name>
</gene>
<evidence type="ECO:0000313" key="1">
    <source>
        <dbReference type="EMBL" id="KAK7473733.1"/>
    </source>
</evidence>